<evidence type="ECO:0000313" key="2">
    <source>
        <dbReference type="EMBL" id="VEN52812.1"/>
    </source>
</evidence>
<proteinExistence type="predicted"/>
<dbReference type="Proteomes" id="UP000410492">
    <property type="component" value="Unassembled WGS sequence"/>
</dbReference>
<reference evidence="2 3" key="1">
    <citation type="submission" date="2019-01" db="EMBL/GenBank/DDBJ databases">
        <authorList>
            <person name="Sayadi A."/>
        </authorList>
    </citation>
    <scope>NUCLEOTIDE SEQUENCE [LARGE SCALE GENOMIC DNA]</scope>
</reference>
<dbReference type="PANTHER" id="PTHR43157">
    <property type="entry name" value="PHOSPHATIDYLINOSITOL-GLYCAN BIOSYNTHESIS CLASS F PROTEIN-RELATED"/>
    <property type="match status" value="1"/>
</dbReference>
<accession>A0A653CY65</accession>
<dbReference type="EMBL" id="CAACVG010009304">
    <property type="protein sequence ID" value="VEN52812.1"/>
    <property type="molecule type" value="Genomic_DNA"/>
</dbReference>
<organism evidence="2 3">
    <name type="scientific">Callosobruchus maculatus</name>
    <name type="common">Southern cowpea weevil</name>
    <name type="synonym">Pulse bruchid</name>
    <dbReference type="NCBI Taxonomy" id="64391"/>
    <lineage>
        <taxon>Eukaryota</taxon>
        <taxon>Metazoa</taxon>
        <taxon>Ecdysozoa</taxon>
        <taxon>Arthropoda</taxon>
        <taxon>Hexapoda</taxon>
        <taxon>Insecta</taxon>
        <taxon>Pterygota</taxon>
        <taxon>Neoptera</taxon>
        <taxon>Endopterygota</taxon>
        <taxon>Coleoptera</taxon>
        <taxon>Polyphaga</taxon>
        <taxon>Cucujiformia</taxon>
        <taxon>Chrysomeloidea</taxon>
        <taxon>Chrysomelidae</taxon>
        <taxon>Bruchinae</taxon>
        <taxon>Bruchini</taxon>
        <taxon>Callosobruchus</taxon>
    </lineage>
</organism>
<dbReference type="InterPro" id="IPR036291">
    <property type="entry name" value="NAD(P)-bd_dom_sf"/>
</dbReference>
<dbReference type="AlphaFoldDB" id="A0A653CY65"/>
<dbReference type="GO" id="GO:0016491">
    <property type="term" value="F:oxidoreductase activity"/>
    <property type="evidence" value="ECO:0007669"/>
    <property type="project" value="UniProtKB-KW"/>
</dbReference>
<dbReference type="SUPFAM" id="SSF51735">
    <property type="entry name" value="NAD(P)-binding Rossmann-fold domains"/>
    <property type="match status" value="1"/>
</dbReference>
<evidence type="ECO:0000313" key="3">
    <source>
        <dbReference type="Proteomes" id="UP000410492"/>
    </source>
</evidence>
<keyword evidence="1" id="KW-0560">Oxidoreductase</keyword>
<protein>
    <recommendedName>
        <fullName evidence="4">Retinol dehydrogenase 14</fullName>
    </recommendedName>
</protein>
<name>A0A653CY65_CALMS</name>
<evidence type="ECO:0000256" key="1">
    <source>
        <dbReference type="ARBA" id="ARBA00023002"/>
    </source>
</evidence>
<keyword evidence="3" id="KW-1185">Reference proteome</keyword>
<sequence length="151" mass="17369">MKKSKSRIVNVSSLGANWVEMDLNKLKRYNDFFTDYKLSKLCNIMFTIELASRLRGTSVTTYSLHPGTVKTEINKDTGLRGIFIRALVRIFFKNATEGAQTSIYCSVANDLESFSGEHFEDCRMVKRYKSASDMMLVKKLWEESEKVVKIE</sequence>
<dbReference type="Gene3D" id="3.40.50.720">
    <property type="entry name" value="NAD(P)-binding Rossmann-like Domain"/>
    <property type="match status" value="1"/>
</dbReference>
<gene>
    <name evidence="2" type="ORF">CALMAC_LOCUS12821</name>
</gene>
<dbReference type="OrthoDB" id="191139at2759"/>
<dbReference type="PANTHER" id="PTHR43157:SF31">
    <property type="entry name" value="PHOSPHATIDYLINOSITOL-GLYCAN BIOSYNTHESIS CLASS F PROTEIN"/>
    <property type="match status" value="1"/>
</dbReference>
<evidence type="ECO:0008006" key="4">
    <source>
        <dbReference type="Google" id="ProtNLM"/>
    </source>
</evidence>